<feature type="region of interest" description="Disordered" evidence="1">
    <location>
        <begin position="1"/>
        <end position="36"/>
    </location>
</feature>
<keyword evidence="3" id="KW-1185">Reference proteome</keyword>
<reference evidence="2" key="1">
    <citation type="submission" date="2020-08" db="EMBL/GenBank/DDBJ databases">
        <title>Multicomponent nature underlies the extraordinary mechanical properties of spider dragline silk.</title>
        <authorList>
            <person name="Kono N."/>
            <person name="Nakamura H."/>
            <person name="Mori M."/>
            <person name="Yoshida Y."/>
            <person name="Ohtoshi R."/>
            <person name="Malay A.D."/>
            <person name="Moran D.A.P."/>
            <person name="Tomita M."/>
            <person name="Numata K."/>
            <person name="Arakawa K."/>
        </authorList>
    </citation>
    <scope>NUCLEOTIDE SEQUENCE</scope>
</reference>
<evidence type="ECO:0000313" key="3">
    <source>
        <dbReference type="Proteomes" id="UP000887159"/>
    </source>
</evidence>
<organism evidence="2 3">
    <name type="scientific">Trichonephila clavipes</name>
    <name type="common">Golden silk orbweaver</name>
    <name type="synonym">Nephila clavipes</name>
    <dbReference type="NCBI Taxonomy" id="2585209"/>
    <lineage>
        <taxon>Eukaryota</taxon>
        <taxon>Metazoa</taxon>
        <taxon>Ecdysozoa</taxon>
        <taxon>Arthropoda</taxon>
        <taxon>Chelicerata</taxon>
        <taxon>Arachnida</taxon>
        <taxon>Araneae</taxon>
        <taxon>Araneomorphae</taxon>
        <taxon>Entelegynae</taxon>
        <taxon>Araneoidea</taxon>
        <taxon>Nephilidae</taxon>
        <taxon>Trichonephila</taxon>
    </lineage>
</organism>
<proteinExistence type="predicted"/>
<feature type="compositionally biased region" description="Basic and acidic residues" evidence="1">
    <location>
        <begin position="19"/>
        <end position="36"/>
    </location>
</feature>
<evidence type="ECO:0000313" key="2">
    <source>
        <dbReference type="EMBL" id="GFX92062.1"/>
    </source>
</evidence>
<dbReference type="EMBL" id="BMAU01021141">
    <property type="protein sequence ID" value="GFX92062.1"/>
    <property type="molecule type" value="Genomic_DNA"/>
</dbReference>
<evidence type="ECO:0000256" key="1">
    <source>
        <dbReference type="SAM" id="MobiDB-lite"/>
    </source>
</evidence>
<dbReference type="Proteomes" id="UP000887159">
    <property type="component" value="Unassembled WGS sequence"/>
</dbReference>
<dbReference type="AlphaFoldDB" id="A0A8X6RGC8"/>
<accession>A0A8X6RGC8</accession>
<sequence>MGLLKLSAEEARQRRKESVRKYRERPDVKQKKREADKKRQAIFRVLGKTINHVVGKSGDCVKKYRSDPVKYERQMALQRERRARKRQNIQIGSDSKRVCFDAESGVLWNKTRSKYLQAISDGPIH</sequence>
<gene>
    <name evidence="2" type="ORF">TNCV_471711</name>
</gene>
<comment type="caution">
    <text evidence="2">The sequence shown here is derived from an EMBL/GenBank/DDBJ whole genome shotgun (WGS) entry which is preliminary data.</text>
</comment>
<name>A0A8X6RGC8_TRICX</name>
<protein>
    <submittedName>
        <fullName evidence="2">Uncharacterized protein</fullName>
    </submittedName>
</protein>